<dbReference type="InterPro" id="IPR001547">
    <property type="entry name" value="Glyco_hydro_5"/>
</dbReference>
<dbReference type="InParanoid" id="B4D461"/>
<dbReference type="GO" id="GO:0000272">
    <property type="term" value="P:polysaccharide catabolic process"/>
    <property type="evidence" value="ECO:0007669"/>
    <property type="project" value="InterPro"/>
</dbReference>
<dbReference type="InterPro" id="IPR017853">
    <property type="entry name" value="GH"/>
</dbReference>
<comment type="similarity">
    <text evidence="3">Belongs to the glycosyl hydrolase 5 (cellulase A) family.</text>
</comment>
<dbReference type="Proteomes" id="UP000005824">
    <property type="component" value="Unassembled WGS sequence"/>
</dbReference>
<evidence type="ECO:0000313" key="7">
    <source>
        <dbReference type="Proteomes" id="UP000005824"/>
    </source>
</evidence>
<feature type="domain" description="Glycoside hydrolase family 5" evidence="5">
    <location>
        <begin position="77"/>
        <end position="290"/>
    </location>
</feature>
<dbReference type="EMBL" id="ABVL01000011">
    <property type="protein sequence ID" value="EDY18662.1"/>
    <property type="molecule type" value="Genomic_DNA"/>
</dbReference>
<feature type="chain" id="PRO_5002803143" description="Glycoside hydrolase family 5 domain-containing protein" evidence="4">
    <location>
        <begin position="31"/>
        <end position="352"/>
    </location>
</feature>
<keyword evidence="2 3" id="KW-0326">Glycosidase</keyword>
<keyword evidence="7" id="KW-1185">Reference proteome</keyword>
<evidence type="ECO:0000259" key="5">
    <source>
        <dbReference type="Pfam" id="PF00150"/>
    </source>
</evidence>
<dbReference type="PROSITE" id="PS51318">
    <property type="entry name" value="TAT"/>
    <property type="match status" value="1"/>
</dbReference>
<keyword evidence="1 3" id="KW-0378">Hydrolase</keyword>
<evidence type="ECO:0000256" key="1">
    <source>
        <dbReference type="ARBA" id="ARBA00022801"/>
    </source>
</evidence>
<feature type="signal peptide" evidence="4">
    <location>
        <begin position="1"/>
        <end position="30"/>
    </location>
</feature>
<proteinExistence type="inferred from homology"/>
<comment type="caution">
    <text evidence="6">The sequence shown here is derived from an EMBL/GenBank/DDBJ whole genome shotgun (WGS) entry which is preliminary data.</text>
</comment>
<protein>
    <recommendedName>
        <fullName evidence="5">Glycoside hydrolase family 5 domain-containing protein</fullName>
    </recommendedName>
</protein>
<reference evidence="6 7" key="1">
    <citation type="journal article" date="2011" name="J. Bacteriol.">
        <title>Genome sequence of Chthoniobacter flavus Ellin428, an aerobic heterotrophic soil bacterium.</title>
        <authorList>
            <person name="Kant R."/>
            <person name="van Passel M.W."/>
            <person name="Palva A."/>
            <person name="Lucas S."/>
            <person name="Lapidus A."/>
            <person name="Glavina Del Rio T."/>
            <person name="Dalin E."/>
            <person name="Tice H."/>
            <person name="Bruce D."/>
            <person name="Goodwin L."/>
            <person name="Pitluck S."/>
            <person name="Larimer F.W."/>
            <person name="Land M.L."/>
            <person name="Hauser L."/>
            <person name="Sangwan P."/>
            <person name="de Vos W.M."/>
            <person name="Janssen P.H."/>
            <person name="Smidt H."/>
        </authorList>
    </citation>
    <scope>NUCLEOTIDE SEQUENCE [LARGE SCALE GENOMIC DNA]</scope>
    <source>
        <strain evidence="6 7">Ellin428</strain>
    </source>
</reference>
<organism evidence="6 7">
    <name type="scientific">Chthoniobacter flavus Ellin428</name>
    <dbReference type="NCBI Taxonomy" id="497964"/>
    <lineage>
        <taxon>Bacteria</taxon>
        <taxon>Pseudomonadati</taxon>
        <taxon>Verrucomicrobiota</taxon>
        <taxon>Spartobacteria</taxon>
        <taxon>Chthoniobacterales</taxon>
        <taxon>Chthoniobacteraceae</taxon>
        <taxon>Chthoniobacter</taxon>
    </lineage>
</organism>
<dbReference type="Pfam" id="PF00150">
    <property type="entry name" value="Cellulase"/>
    <property type="match status" value="1"/>
</dbReference>
<evidence type="ECO:0000313" key="6">
    <source>
        <dbReference type="EMBL" id="EDY18662.1"/>
    </source>
</evidence>
<dbReference type="STRING" id="497964.CfE428DRAFT_3699"/>
<accession>B4D461</accession>
<gene>
    <name evidence="6" type="ORF">CfE428DRAFT_3699</name>
</gene>
<evidence type="ECO:0000256" key="4">
    <source>
        <dbReference type="SAM" id="SignalP"/>
    </source>
</evidence>
<dbReference type="eggNOG" id="COG3934">
    <property type="taxonomic scope" value="Bacteria"/>
</dbReference>
<evidence type="ECO:0000256" key="3">
    <source>
        <dbReference type="RuleBase" id="RU361153"/>
    </source>
</evidence>
<sequence precursor="true">MNLSRRQTLKTLGSALLGAAASHIAPSALGAETKPTLHVYPNYGWLRGFGIVPSWGANVVEAWQLYDGARFREEVALAKQVHANCIRLWIEYAAWKLDPDKMTERFLDAVAGIAEKGMKVMPCLFNHWHDRKLDYLGTPLAGDWTPHFEYVKTIAKALAKDDRVLIWDLCNEPGSRDRSTLEFQWLSQIAATARECGVQQPITIGTMSGVNITTFAPLVDVLNGHPYGHHRNNLEALITSFTAMSKDEGKPFLVNETFPGAMDDLVRAEVVRFYSEMLSAAGFGWMGWVIREGKAIATRRDLPGWQRHQRSRLSPVLHQGRQAARWTGISHRTAQAATALGEILRDCEIKRQ</sequence>
<dbReference type="RefSeq" id="WP_006981024.1">
    <property type="nucleotide sequence ID" value="NZ_ABVL01000011.1"/>
</dbReference>
<dbReference type="AlphaFoldDB" id="B4D461"/>
<evidence type="ECO:0000256" key="2">
    <source>
        <dbReference type="ARBA" id="ARBA00023295"/>
    </source>
</evidence>
<name>B4D461_9BACT</name>
<dbReference type="GO" id="GO:0004553">
    <property type="term" value="F:hydrolase activity, hydrolyzing O-glycosyl compounds"/>
    <property type="evidence" value="ECO:0007669"/>
    <property type="project" value="InterPro"/>
</dbReference>
<dbReference type="SUPFAM" id="SSF51445">
    <property type="entry name" value="(Trans)glycosidases"/>
    <property type="match status" value="1"/>
</dbReference>
<keyword evidence="4" id="KW-0732">Signal</keyword>
<dbReference type="Gene3D" id="3.20.20.80">
    <property type="entry name" value="Glycosidases"/>
    <property type="match status" value="1"/>
</dbReference>
<dbReference type="InterPro" id="IPR006311">
    <property type="entry name" value="TAT_signal"/>
</dbReference>